<feature type="non-terminal residue" evidence="1">
    <location>
        <position position="1"/>
    </location>
</feature>
<organism evidence="1 2">
    <name type="scientific">Funneliformis geosporum</name>
    <dbReference type="NCBI Taxonomy" id="1117311"/>
    <lineage>
        <taxon>Eukaryota</taxon>
        <taxon>Fungi</taxon>
        <taxon>Fungi incertae sedis</taxon>
        <taxon>Mucoromycota</taxon>
        <taxon>Glomeromycotina</taxon>
        <taxon>Glomeromycetes</taxon>
        <taxon>Glomerales</taxon>
        <taxon>Glomeraceae</taxon>
        <taxon>Funneliformis</taxon>
    </lineage>
</organism>
<feature type="non-terminal residue" evidence="1">
    <location>
        <position position="130"/>
    </location>
</feature>
<evidence type="ECO:0000313" key="2">
    <source>
        <dbReference type="Proteomes" id="UP001153678"/>
    </source>
</evidence>
<accession>A0A9W4TFA5</accession>
<keyword evidence="2" id="KW-1185">Reference proteome</keyword>
<gene>
    <name evidence="1" type="ORF">FWILDA_LOCUS19978</name>
</gene>
<dbReference type="OrthoDB" id="2434878at2759"/>
<name>A0A9W4TFA5_9GLOM</name>
<sequence length="130" mass="15244">NLKQKLDSYFLSDDSSSLSDWNNWSFLSFLEFAKKRRALSIKNKRDLHQRFSNSLNAILMSDASRKVKEVTKALQSEMCSTSVDLFWKEVQTNEKIAIAQAEYQRKQTFIELKNGFENVRHLFVLCFLIP</sequence>
<dbReference type="Proteomes" id="UP001153678">
    <property type="component" value="Unassembled WGS sequence"/>
</dbReference>
<comment type="caution">
    <text evidence="1">The sequence shown here is derived from an EMBL/GenBank/DDBJ whole genome shotgun (WGS) entry which is preliminary data.</text>
</comment>
<protein>
    <submittedName>
        <fullName evidence="1">19998_t:CDS:1</fullName>
    </submittedName>
</protein>
<reference evidence="1" key="1">
    <citation type="submission" date="2022-08" db="EMBL/GenBank/DDBJ databases">
        <authorList>
            <person name="Kallberg Y."/>
            <person name="Tangrot J."/>
            <person name="Rosling A."/>
        </authorList>
    </citation>
    <scope>NUCLEOTIDE SEQUENCE</scope>
    <source>
        <strain evidence="1">Wild A</strain>
    </source>
</reference>
<proteinExistence type="predicted"/>
<evidence type="ECO:0000313" key="1">
    <source>
        <dbReference type="EMBL" id="CAI2201262.1"/>
    </source>
</evidence>
<dbReference type="AlphaFoldDB" id="A0A9W4TFA5"/>
<dbReference type="EMBL" id="CAMKVN010027022">
    <property type="protein sequence ID" value="CAI2201262.1"/>
    <property type="molecule type" value="Genomic_DNA"/>
</dbReference>